<sequence>MNTVRTINGFNFYFEKLDFQGDNKKFYITLHADSSLKSFDIVINKRWIDKVGFEEAIKYVSKVWDNPLGATKKTLGGLWRIDLKLKYYRDKALENKCKKKIELIGNIEDKIVGEFKKLNAIGQVRALELLENLIGINEYRA</sequence>
<dbReference type="Proteomes" id="UP000249986">
    <property type="component" value="Unassembled WGS sequence"/>
</dbReference>
<accession>A0A2X2YHI7</accession>
<proteinExistence type="predicted"/>
<evidence type="ECO:0000313" key="2">
    <source>
        <dbReference type="Proteomes" id="UP000249986"/>
    </source>
</evidence>
<reference evidence="1 2" key="1">
    <citation type="submission" date="2018-06" db="EMBL/GenBank/DDBJ databases">
        <authorList>
            <consortium name="Pathogen Informatics"/>
            <person name="Doyle S."/>
        </authorList>
    </citation>
    <scope>NUCLEOTIDE SEQUENCE [LARGE SCALE GENOMIC DNA]</scope>
    <source>
        <strain evidence="1 2">NCTC10719</strain>
    </source>
</reference>
<gene>
    <name evidence="1" type="ORF">NCTC10719_01546</name>
</gene>
<dbReference type="EMBL" id="UAWG01000012">
    <property type="protein sequence ID" value="SQB59995.1"/>
    <property type="molecule type" value="Genomic_DNA"/>
</dbReference>
<evidence type="ECO:0000313" key="1">
    <source>
        <dbReference type="EMBL" id="SQB59995.1"/>
    </source>
</evidence>
<name>A0A2X2YHI7_CLOPF</name>
<dbReference type="AlphaFoldDB" id="A0A2X2YHI7"/>
<dbReference type="RefSeq" id="WP_111926436.1">
    <property type="nucleotide sequence ID" value="NZ_UAWG01000012.1"/>
</dbReference>
<organism evidence="1 2">
    <name type="scientific">Clostridium perfringens</name>
    <dbReference type="NCBI Taxonomy" id="1502"/>
    <lineage>
        <taxon>Bacteria</taxon>
        <taxon>Bacillati</taxon>
        <taxon>Bacillota</taxon>
        <taxon>Clostridia</taxon>
        <taxon>Eubacteriales</taxon>
        <taxon>Clostridiaceae</taxon>
        <taxon>Clostridium</taxon>
    </lineage>
</organism>
<protein>
    <submittedName>
        <fullName evidence="1">Uncharacterized protein</fullName>
    </submittedName>
</protein>